<keyword evidence="10 13" id="KW-0472">Membrane</keyword>
<evidence type="ECO:0000256" key="13">
    <source>
        <dbReference type="SAM" id="Phobius"/>
    </source>
</evidence>
<dbReference type="EMBL" id="UOGA01000131">
    <property type="protein sequence ID" value="VAX18603.1"/>
    <property type="molecule type" value="Genomic_DNA"/>
</dbReference>
<dbReference type="GO" id="GO:0009425">
    <property type="term" value="C:bacterial-type flagellum basal body"/>
    <property type="evidence" value="ECO:0007669"/>
    <property type="project" value="UniProtKB-SubCell"/>
</dbReference>
<keyword evidence="11" id="KW-0975">Bacterial flagellum</keyword>
<dbReference type="GO" id="GO:0009306">
    <property type="term" value="P:protein secretion"/>
    <property type="evidence" value="ECO:0007669"/>
    <property type="project" value="InterPro"/>
</dbReference>
<organism evidence="14">
    <name type="scientific">hydrothermal vent metagenome</name>
    <dbReference type="NCBI Taxonomy" id="652676"/>
    <lineage>
        <taxon>unclassified sequences</taxon>
        <taxon>metagenomes</taxon>
        <taxon>ecological metagenomes</taxon>
    </lineage>
</organism>
<feature type="transmembrane region" description="Helical" evidence="13">
    <location>
        <begin position="225"/>
        <end position="244"/>
    </location>
</feature>
<dbReference type="PANTHER" id="PTHR30587:SF0">
    <property type="entry name" value="FLAGELLAR BIOSYNTHETIC PROTEIN FLIP"/>
    <property type="match status" value="1"/>
</dbReference>
<proteinExistence type="predicted"/>
<accession>A0A3B1C1Y2</accession>
<dbReference type="Pfam" id="PF00813">
    <property type="entry name" value="FliP"/>
    <property type="match status" value="1"/>
</dbReference>
<dbReference type="InterPro" id="IPR005838">
    <property type="entry name" value="T3SS_IM_P"/>
</dbReference>
<dbReference type="PROSITE" id="PS01061">
    <property type="entry name" value="FLIP_2"/>
    <property type="match status" value="1"/>
</dbReference>
<evidence type="ECO:0000256" key="6">
    <source>
        <dbReference type="ARBA" id="ARBA00022692"/>
    </source>
</evidence>
<evidence type="ECO:0000256" key="5">
    <source>
        <dbReference type="ARBA" id="ARBA00022475"/>
    </source>
</evidence>
<reference evidence="14" key="1">
    <citation type="submission" date="2018-06" db="EMBL/GenBank/DDBJ databases">
        <authorList>
            <person name="Zhirakovskaya E."/>
        </authorList>
    </citation>
    <scope>NUCLEOTIDE SEQUENCE</scope>
</reference>
<evidence type="ECO:0000256" key="12">
    <source>
        <dbReference type="ARBA" id="ARBA00023225"/>
    </source>
</evidence>
<feature type="transmembrane region" description="Helical" evidence="13">
    <location>
        <begin position="97"/>
        <end position="118"/>
    </location>
</feature>
<keyword evidence="12" id="KW-1006">Bacterial flagellum protein export</keyword>
<keyword evidence="5" id="KW-1003">Cell membrane</keyword>
<dbReference type="GO" id="GO:0005886">
    <property type="term" value="C:plasma membrane"/>
    <property type="evidence" value="ECO:0007669"/>
    <property type="project" value="UniProtKB-SubCell"/>
</dbReference>
<evidence type="ECO:0000256" key="10">
    <source>
        <dbReference type="ARBA" id="ARBA00023136"/>
    </source>
</evidence>
<evidence type="ECO:0000256" key="4">
    <source>
        <dbReference type="ARBA" id="ARBA00022448"/>
    </source>
</evidence>
<keyword evidence="14" id="KW-0969">Cilium</keyword>
<dbReference type="PRINTS" id="PR01302">
    <property type="entry name" value="TYPE3IMPPROT"/>
</dbReference>
<evidence type="ECO:0000256" key="2">
    <source>
        <dbReference type="ARBA" id="ARBA00004651"/>
    </source>
</evidence>
<keyword evidence="14" id="KW-0282">Flagellum</keyword>
<dbReference type="NCBIfam" id="NF009438">
    <property type="entry name" value="PRK12797.1"/>
    <property type="match status" value="1"/>
</dbReference>
<evidence type="ECO:0000313" key="14">
    <source>
        <dbReference type="EMBL" id="VAX18603.1"/>
    </source>
</evidence>
<evidence type="ECO:0000256" key="9">
    <source>
        <dbReference type="ARBA" id="ARBA00022989"/>
    </source>
</evidence>
<keyword evidence="7" id="KW-1005">Bacterial flagellum biogenesis</keyword>
<gene>
    <name evidence="14" type="ORF">MNBD_NITROSPINAE04-2125</name>
</gene>
<comment type="subcellular location">
    <subcellularLocation>
        <location evidence="1">Bacterial flagellum basal body</location>
    </subcellularLocation>
    <subcellularLocation>
        <location evidence="2">Cell membrane</location>
        <topology evidence="2">Multi-pass membrane protein</topology>
    </subcellularLocation>
</comment>
<evidence type="ECO:0000256" key="3">
    <source>
        <dbReference type="ARBA" id="ARBA00021714"/>
    </source>
</evidence>
<dbReference type="PRINTS" id="PR00951">
    <property type="entry name" value="FLGBIOSNFLIP"/>
</dbReference>
<evidence type="ECO:0000256" key="7">
    <source>
        <dbReference type="ARBA" id="ARBA00022795"/>
    </source>
</evidence>
<keyword evidence="6 13" id="KW-0812">Transmembrane</keyword>
<keyword evidence="9 13" id="KW-1133">Transmembrane helix</keyword>
<evidence type="ECO:0000256" key="11">
    <source>
        <dbReference type="ARBA" id="ARBA00023143"/>
    </source>
</evidence>
<feature type="transmembrane region" description="Helical" evidence="13">
    <location>
        <begin position="191"/>
        <end position="213"/>
    </location>
</feature>
<sequence length="254" mass="28094">MKMRSFAIVVALALGAVLIFIPCQAFAQISAPAISVNIGESSEPVKIATSVKIMLLLTVLSIAPSIFISLTSFIRIIVVFHFLRLAMGTQTMPPNQVLAGIAMFMTFFIMSPVFSVIYTDSFVPLTQEKISAQEAYDKAIVPLRKFMVAQTREKDLALFVEMSKIDAPETIDDVPTFAIIPAFLISEMRTAFTIGFLIYVPFLVLDMVVASVLMSMGMMMLPPIMISLPFKLMLFVLVDGWYLVVGSMMKSFVM</sequence>
<evidence type="ECO:0000256" key="8">
    <source>
        <dbReference type="ARBA" id="ARBA00022927"/>
    </source>
</evidence>
<dbReference type="PANTHER" id="PTHR30587">
    <property type="entry name" value="FLAGELLAR BIOSYNTHETIC PROTEIN FLIP"/>
    <property type="match status" value="1"/>
</dbReference>
<protein>
    <recommendedName>
        <fullName evidence="3">Flagellar biosynthetic protein FliP</fullName>
    </recommendedName>
</protein>
<feature type="transmembrane region" description="Helical" evidence="13">
    <location>
        <begin position="51"/>
        <end position="77"/>
    </location>
</feature>
<dbReference type="NCBIfam" id="TIGR01103">
    <property type="entry name" value="fliP"/>
    <property type="match status" value="1"/>
</dbReference>
<dbReference type="AlphaFoldDB" id="A0A3B1C1Y2"/>
<name>A0A3B1C1Y2_9ZZZZ</name>
<dbReference type="InterPro" id="IPR005837">
    <property type="entry name" value="FliP"/>
</dbReference>
<keyword evidence="4" id="KW-0813">Transport</keyword>
<evidence type="ECO:0000256" key="1">
    <source>
        <dbReference type="ARBA" id="ARBA00004117"/>
    </source>
</evidence>
<dbReference type="GO" id="GO:0044781">
    <property type="term" value="P:bacterial-type flagellum organization"/>
    <property type="evidence" value="ECO:0007669"/>
    <property type="project" value="UniProtKB-KW"/>
</dbReference>
<keyword evidence="8" id="KW-0653">Protein transport</keyword>
<keyword evidence="14" id="KW-0966">Cell projection</keyword>